<keyword evidence="4" id="KW-1185">Reference proteome</keyword>
<dbReference type="RefSeq" id="WP_377185643.1">
    <property type="nucleotide sequence ID" value="NZ_JBHUPD010000002.1"/>
</dbReference>
<proteinExistence type="inferred from homology"/>
<dbReference type="Pfam" id="PF08327">
    <property type="entry name" value="AHSA1"/>
    <property type="match status" value="1"/>
</dbReference>
<feature type="domain" description="Activator of Hsp90 ATPase homologue 1/2-like C-terminal" evidence="2">
    <location>
        <begin position="23"/>
        <end position="160"/>
    </location>
</feature>
<dbReference type="InterPro" id="IPR013538">
    <property type="entry name" value="ASHA1/2-like_C"/>
</dbReference>
<accession>A0ABW5YD21</accession>
<reference evidence="4" key="1">
    <citation type="journal article" date="2019" name="Int. J. Syst. Evol. Microbiol.">
        <title>The Global Catalogue of Microorganisms (GCM) 10K type strain sequencing project: providing services to taxonomists for standard genome sequencing and annotation.</title>
        <authorList>
            <consortium name="The Broad Institute Genomics Platform"/>
            <consortium name="The Broad Institute Genome Sequencing Center for Infectious Disease"/>
            <person name="Wu L."/>
            <person name="Ma J."/>
        </authorList>
    </citation>
    <scope>NUCLEOTIDE SEQUENCE [LARGE SCALE GENOMIC DNA]</scope>
    <source>
        <strain evidence="4">KCTC 22437</strain>
    </source>
</reference>
<evidence type="ECO:0000313" key="3">
    <source>
        <dbReference type="EMBL" id="MFD2873175.1"/>
    </source>
</evidence>
<comment type="similarity">
    <text evidence="1">Belongs to the AHA1 family.</text>
</comment>
<dbReference type="EMBL" id="JBHUPD010000002">
    <property type="protein sequence ID" value="MFD2873175.1"/>
    <property type="molecule type" value="Genomic_DNA"/>
</dbReference>
<dbReference type="Proteomes" id="UP001597557">
    <property type="component" value="Unassembled WGS sequence"/>
</dbReference>
<evidence type="ECO:0000313" key="4">
    <source>
        <dbReference type="Proteomes" id="UP001597557"/>
    </source>
</evidence>
<sequence length="164" mass="18495">MTNQTEILKDLANRRLNITRAFNAPVEKVWRAWTEAEQLDKWWAPKPWKAITKSMNFTPGGFWLYCMAGPNGEKAWCRVDFNTVAAGESFTATATFCDENGNTDKSFPAMHWNNLFRPTNTGSEVVIAISFDNDEDLEKIIQMGFEAGFSMGLGNLDELLAESI</sequence>
<dbReference type="CDD" id="cd07814">
    <property type="entry name" value="SRPBCC_CalC_Aha1-like"/>
    <property type="match status" value="1"/>
</dbReference>
<dbReference type="InterPro" id="IPR023393">
    <property type="entry name" value="START-like_dom_sf"/>
</dbReference>
<dbReference type="Gene3D" id="3.30.530.20">
    <property type="match status" value="1"/>
</dbReference>
<protein>
    <submittedName>
        <fullName evidence="3">SRPBCC domain-containing protein</fullName>
    </submittedName>
</protein>
<evidence type="ECO:0000259" key="2">
    <source>
        <dbReference type="Pfam" id="PF08327"/>
    </source>
</evidence>
<organism evidence="3 4">
    <name type="scientific">Mucilaginibacter ximonensis</name>
    <dbReference type="NCBI Taxonomy" id="538021"/>
    <lineage>
        <taxon>Bacteria</taxon>
        <taxon>Pseudomonadati</taxon>
        <taxon>Bacteroidota</taxon>
        <taxon>Sphingobacteriia</taxon>
        <taxon>Sphingobacteriales</taxon>
        <taxon>Sphingobacteriaceae</taxon>
        <taxon>Mucilaginibacter</taxon>
    </lineage>
</organism>
<dbReference type="SUPFAM" id="SSF55961">
    <property type="entry name" value="Bet v1-like"/>
    <property type="match status" value="1"/>
</dbReference>
<name>A0ABW5YD21_9SPHI</name>
<evidence type="ECO:0000256" key="1">
    <source>
        <dbReference type="ARBA" id="ARBA00006817"/>
    </source>
</evidence>
<gene>
    <name evidence="3" type="ORF">ACFS5N_11885</name>
</gene>
<comment type="caution">
    <text evidence="3">The sequence shown here is derived from an EMBL/GenBank/DDBJ whole genome shotgun (WGS) entry which is preliminary data.</text>
</comment>